<dbReference type="Gene3D" id="3.40.50.1820">
    <property type="entry name" value="alpha/beta hydrolase"/>
    <property type="match status" value="1"/>
</dbReference>
<comment type="caution">
    <text evidence="3">The sequence shown here is derived from an EMBL/GenBank/DDBJ whole genome shotgun (WGS) entry which is preliminary data.</text>
</comment>
<dbReference type="PANTHER" id="PTHR48081:SF31">
    <property type="entry name" value="STERYL ACETYL HYDROLASE MUG81-RELATED"/>
    <property type="match status" value="1"/>
</dbReference>
<dbReference type="Pfam" id="PF07859">
    <property type="entry name" value="Abhydrolase_3"/>
    <property type="match status" value="1"/>
</dbReference>
<gene>
    <name evidence="3" type="ORF">BZA70DRAFT_281864</name>
</gene>
<keyword evidence="4" id="KW-1185">Reference proteome</keyword>
<evidence type="ECO:0000256" key="1">
    <source>
        <dbReference type="ARBA" id="ARBA00022801"/>
    </source>
</evidence>
<dbReference type="PANTHER" id="PTHR48081">
    <property type="entry name" value="AB HYDROLASE SUPERFAMILY PROTEIN C4A8.06C"/>
    <property type="match status" value="1"/>
</dbReference>
<reference evidence="3 4" key="1">
    <citation type="submission" date="2024-03" db="EMBL/GenBank/DDBJ databases">
        <title>Genome-scale model development and genomic sequencing of the oleaginous clade Lipomyces.</title>
        <authorList>
            <consortium name="Lawrence Berkeley National Laboratory"/>
            <person name="Czajka J.J."/>
            <person name="Han Y."/>
            <person name="Kim J."/>
            <person name="Mondo S.J."/>
            <person name="Hofstad B.A."/>
            <person name="Robles A."/>
            <person name="Haridas S."/>
            <person name="Riley R."/>
            <person name="LaButti K."/>
            <person name="Pangilinan J."/>
            <person name="Andreopoulos W."/>
            <person name="Lipzen A."/>
            <person name="Yan J."/>
            <person name="Wang M."/>
            <person name="Ng V."/>
            <person name="Grigoriev I.V."/>
            <person name="Spatafora J.W."/>
            <person name="Magnuson J.K."/>
            <person name="Baker S.E."/>
            <person name="Pomraning K.R."/>
        </authorList>
    </citation>
    <scope>NUCLEOTIDE SEQUENCE [LARGE SCALE GENOMIC DNA]</scope>
    <source>
        <strain evidence="3 4">Phaff 52-87</strain>
    </source>
</reference>
<dbReference type="InterPro" id="IPR013094">
    <property type="entry name" value="AB_hydrolase_3"/>
</dbReference>
<dbReference type="SUPFAM" id="SSF53474">
    <property type="entry name" value="alpha/beta-Hydrolases"/>
    <property type="match status" value="1"/>
</dbReference>
<evidence type="ECO:0000313" key="3">
    <source>
        <dbReference type="EMBL" id="KAK7204239.1"/>
    </source>
</evidence>
<organism evidence="3 4">
    <name type="scientific">Myxozyma melibiosi</name>
    <dbReference type="NCBI Taxonomy" id="54550"/>
    <lineage>
        <taxon>Eukaryota</taxon>
        <taxon>Fungi</taxon>
        <taxon>Dikarya</taxon>
        <taxon>Ascomycota</taxon>
        <taxon>Saccharomycotina</taxon>
        <taxon>Lipomycetes</taxon>
        <taxon>Lipomycetales</taxon>
        <taxon>Lipomycetaceae</taxon>
        <taxon>Myxozyma</taxon>
    </lineage>
</organism>
<name>A0ABR1F316_9ASCO</name>
<sequence length="354" mass="38041">MGRLTAILSLPGSLIGVLYGYATGTTQRKGSLTKVITDALGAHLSGKLSVHDIRFLGAASPIDQTMTKAIKSLASPVPPGYNEPYEGSGFSARWALKAPERTPSDPILLILHGGGYFLPALGFHVHAALAIARLSDVKNLSVLFLDYRLAPENPYPAPLQDAALLYKQLTEVDKNSNIILFGDSAGGNLALFLLQHFQKPHPACYALKEPIVKPKTVLLVSPWVDLEPNPVGSFDPKHNTDVLSYAALDYWAKTYCADRETRRSSYVSAAQADAELLRKAVQGINVLLLYGEVEVLHDACAALAEKIGSGAVVAIEPEGTHDSLLTAKIPSPSTLNNSFPFKTIVNYLNEVSGK</sequence>
<dbReference type="InterPro" id="IPR050300">
    <property type="entry name" value="GDXG_lipolytic_enzyme"/>
</dbReference>
<accession>A0ABR1F316</accession>
<evidence type="ECO:0000313" key="4">
    <source>
        <dbReference type="Proteomes" id="UP001498771"/>
    </source>
</evidence>
<dbReference type="EMBL" id="JBBJBU010000009">
    <property type="protein sequence ID" value="KAK7204239.1"/>
    <property type="molecule type" value="Genomic_DNA"/>
</dbReference>
<dbReference type="RefSeq" id="XP_064767272.1">
    <property type="nucleotide sequence ID" value="XM_064913174.1"/>
</dbReference>
<protein>
    <submittedName>
        <fullName evidence="3">Alpha/Beta hydrolase protein</fullName>
    </submittedName>
</protein>
<proteinExistence type="predicted"/>
<dbReference type="GeneID" id="90038686"/>
<dbReference type="GO" id="GO:0016787">
    <property type="term" value="F:hydrolase activity"/>
    <property type="evidence" value="ECO:0007669"/>
    <property type="project" value="UniProtKB-KW"/>
</dbReference>
<feature type="domain" description="Alpha/beta hydrolase fold-3" evidence="2">
    <location>
        <begin position="108"/>
        <end position="309"/>
    </location>
</feature>
<keyword evidence="1 3" id="KW-0378">Hydrolase</keyword>
<dbReference type="Proteomes" id="UP001498771">
    <property type="component" value="Unassembled WGS sequence"/>
</dbReference>
<evidence type="ECO:0000259" key="2">
    <source>
        <dbReference type="Pfam" id="PF07859"/>
    </source>
</evidence>
<dbReference type="InterPro" id="IPR029058">
    <property type="entry name" value="AB_hydrolase_fold"/>
</dbReference>